<dbReference type="InterPro" id="IPR012340">
    <property type="entry name" value="NA-bd_OB-fold"/>
</dbReference>
<dbReference type="SUPFAM" id="SSF50249">
    <property type="entry name" value="Nucleic acid-binding proteins"/>
    <property type="match status" value="2"/>
</dbReference>
<dbReference type="GO" id="GO:0010212">
    <property type="term" value="P:response to ionizing radiation"/>
    <property type="evidence" value="ECO:0007669"/>
    <property type="project" value="TreeGrafter"/>
</dbReference>
<comment type="caution">
    <text evidence="2">The sequence shown here is derived from an EMBL/GenBank/DDBJ whole genome shotgun (WGS) entry which is preliminary data.</text>
</comment>
<evidence type="ECO:0008006" key="3">
    <source>
        <dbReference type="Google" id="ProtNLM"/>
    </source>
</evidence>
<keyword evidence="1" id="KW-0238">DNA-binding</keyword>
<dbReference type="EMBL" id="DTGD01000094">
    <property type="protein sequence ID" value="HGB35755.1"/>
    <property type="molecule type" value="Genomic_DNA"/>
</dbReference>
<evidence type="ECO:0000256" key="1">
    <source>
        <dbReference type="ARBA" id="ARBA00023125"/>
    </source>
</evidence>
<evidence type="ECO:0000313" key="2">
    <source>
        <dbReference type="EMBL" id="HGB35755.1"/>
    </source>
</evidence>
<reference evidence="2" key="1">
    <citation type="journal article" date="2020" name="mSystems">
        <title>Genome- and Community-Level Interaction Insights into Carbon Utilization and Element Cycling Functions of Hydrothermarchaeota in Hydrothermal Sediment.</title>
        <authorList>
            <person name="Zhou Z."/>
            <person name="Liu Y."/>
            <person name="Xu W."/>
            <person name="Pan J."/>
            <person name="Luo Z.H."/>
            <person name="Li M."/>
        </authorList>
    </citation>
    <scope>NUCLEOTIDE SEQUENCE [LARGE SCALE GENOMIC DNA]</scope>
    <source>
        <strain evidence="2">SpSt-754</strain>
    </source>
</reference>
<dbReference type="GO" id="GO:0003677">
    <property type="term" value="F:DNA binding"/>
    <property type="evidence" value="ECO:0007669"/>
    <property type="project" value="UniProtKB-KW"/>
</dbReference>
<accession>A0A7V3NTP6</accession>
<sequence length="485" mass="53420">MRDLSSIIEEILRKRPDIDRNQILALIHEKKNRIGSGYLTDTGAAYLVAADLGLTLNFEPPSGLEIRNMYVGANSVNLNCRICSISGAKSYVKKDGTTGTLISMVIFDKTGFIKCNLWDSKAEEIRKLNLSTNDAIEIKRAYVRPDFNNAPSLHVGQRGIIQKIEDKEVLKSLPTLGDMAIPLDDLAPQTNLFCIKAIVHSQPSLSSFSRKDGSQGNVLSFIIRGLRKDIKNRVVIWLPLNASKDVPDIGSLIAIGPLKSRTQTTGEVEFHGDEKTVIIPLEETAFLFSKNVLQRSLRLLSIGLPQKTRKGATSINALVMGEDSTILTLIGLGDVVPFLLSMKNGDVVEGSFTLLDKGKLLCSDVNKIAKKIRVAPFDFSNLYQKISNIKSSLGKKEFFFLKAVAISQPIHREVTSKSGEKVTFSELLIGDETDEINLIAWRNLAQTIDKVMAGERMIINGVTLRTKPILALEIKPFTSIVKVSG</sequence>
<organism evidence="2">
    <name type="scientific">candidate division WOR-3 bacterium</name>
    <dbReference type="NCBI Taxonomy" id="2052148"/>
    <lineage>
        <taxon>Bacteria</taxon>
        <taxon>Bacteria division WOR-3</taxon>
    </lineage>
</organism>
<dbReference type="PANTHER" id="PTHR13356">
    <property type="entry name" value="OB FOLD NUCLEIC ACID BINDING PROTEIN-RELATED"/>
    <property type="match status" value="1"/>
</dbReference>
<name>A0A7V3NTP6_UNCW3</name>
<dbReference type="Gene3D" id="2.40.50.140">
    <property type="entry name" value="Nucleic acid-binding proteins"/>
    <property type="match status" value="3"/>
</dbReference>
<dbReference type="GO" id="GO:0000724">
    <property type="term" value="P:double-strand break repair via homologous recombination"/>
    <property type="evidence" value="ECO:0007669"/>
    <property type="project" value="TreeGrafter"/>
</dbReference>
<gene>
    <name evidence="2" type="ORF">ENV38_02465</name>
</gene>
<dbReference type="CDD" id="cd04491">
    <property type="entry name" value="SoSSB_OBF"/>
    <property type="match status" value="1"/>
</dbReference>
<protein>
    <recommendedName>
        <fullName evidence="3">OB domain-containing protein</fullName>
    </recommendedName>
</protein>
<dbReference type="AlphaFoldDB" id="A0A7V3NTP6"/>
<dbReference type="PANTHER" id="PTHR13356:SF0">
    <property type="entry name" value="SOSS COMPLEX SUBUNIT B HOMOLOG"/>
    <property type="match status" value="1"/>
</dbReference>
<proteinExistence type="predicted"/>
<dbReference type="InterPro" id="IPR051231">
    <property type="entry name" value="SOSS-B"/>
</dbReference>